<dbReference type="KEGG" id="palw:PSAL_017880"/>
<evidence type="ECO:0000313" key="7">
    <source>
        <dbReference type="Proteomes" id="UP000283786"/>
    </source>
</evidence>
<gene>
    <name evidence="6" type="primary">ndvB</name>
    <name evidence="6" type="ORF">PSAL_017880</name>
</gene>
<dbReference type="PANTHER" id="PTHR37469">
    <property type="entry name" value="CELLOBIONIC ACID PHOSPHORYLASE-RELATED"/>
    <property type="match status" value="1"/>
</dbReference>
<dbReference type="InterPro" id="IPR011013">
    <property type="entry name" value="Gal_mutarotase_sf_dom"/>
</dbReference>
<dbReference type="GO" id="GO:0005975">
    <property type="term" value="P:carbohydrate metabolic process"/>
    <property type="evidence" value="ECO:0007669"/>
    <property type="project" value="InterPro"/>
</dbReference>
<dbReference type="InterPro" id="IPR019282">
    <property type="entry name" value="Glycoamylase-like_cons_dom"/>
</dbReference>
<dbReference type="Pfam" id="PF06165">
    <property type="entry name" value="GH94_b-supersand"/>
    <property type="match status" value="2"/>
</dbReference>
<dbReference type="SUPFAM" id="SSF48208">
    <property type="entry name" value="Six-hairpin glycosidases"/>
    <property type="match status" value="1"/>
</dbReference>
<dbReference type="SMART" id="SM01068">
    <property type="entry name" value="CBM_X"/>
    <property type="match status" value="2"/>
</dbReference>
<accession>A0A418SLH7</accession>
<sequence>MRATGSADHDMIRRETGAELGFLHAGKTLSREVPVALIGFTGVAYPDRLLQNRAAVLANYTRIVAAVRDAELISPAAEWLLDNHYVVEESFRHLKRDLVPRYYRKLPTVATQDHGDTPAVLAFAWRYVSLTNSEFRAATLTEMVDGYQTERAFTIGELWAIPAMLRLVLLENLRRISDQVMDARTARAAANALADRLMLGEDSASAALEGDSLSDAFAAQLLYRLRDGSRAADLALAHLEQALARQDTDSAQVLARENARQSASNVAVGNVIRSMRRLDDTNWIKWVERVSRVDAVLAAAPDFHQLDQATRNEYRHAIERIARRTEMTEIEVAERAVEMAGQGAAGHLLVGHQREAFERACAYAPTLAERILSRARRAGWLAIFLPMILLTLLIAIALTAVLPAMPAGVTVLFFVLTLITGSEAAVGVVNLLGARLIPVSRLPAYDYDTGVPEDARTLVAVPCLIGDLDTVDELVLLLELHYLANPDGAIDFALITDWPDSDEEVSDTDRRVLEYACNEIAALCARYAHVGQRFYLLHRARVWNAVDRRWMGWERKRGKLAELNSLLLGQGETTFMDVSPRPPVDVRFVVTLDSDTRLPRGTVAALVGKMMHPVNTPVTDPETGLVTSGHALMQPRVTPSLSTGADSSVFQNVFSAGRGMDPYVFTVSDLYQDLLDQGSFTGKGIYDIKAFDAAMAGRFPENAVLSHDLFEGSLARAALVTDVQVVEDFPIRYDVDVSRQHRWIRGDWQLLPFIFDRRNGLGGLARMKMADNLRRSLVAPAWVLSIILGWLVLPATYGWLWGLALVVSLFFMPLMNFQLGLLPAQRDAARGRHLVRIAQDLGAHLSEIGLRLVFIAHQACSAADAIGRTLWRLTVSRRRMLEWRTAQQVQNVGRRSHRDWWGAMIGSPVIGALALTLTLLLNPAAWPAATLLCLFWIAAPGIAAAVSRSLKIEDSLQVAPGDEADLRRVARTTWRYFETFVTAETHDLPPDNFQDTPAPKLAERTSPTNIGLYLLSVLSARDLGWIGQAETIGRIARTVSTLEGMERYRGHFYNWYDTRDLSVMQPRYVSSVDSGNLAGHLIAVSSALTDWSKNPTVHSHGNLTGIGDTLAVLVERLAQVPDDRRTLRAMRRRLEELIEGFGRSHAAYIAEPQLATLRALNLRLIAADIVRHATDFDAESERAATSEVLWWAQALRANCDAIVGQADESAPSRGAQAQTLEDLAQRLRKLAFEMDFALLLNPEKRLLSIGYRPDSDEQDDSCYDLLASEARLASLFAIAKGDVPTTHWMRLGRPVTSIGTRGALLSWSGSMFEYLMPPLVMHERVGGVLHAASVMAVRAQMQHGHRLNLPWGVSESAFSARDREMNYQYYAFGVPMLALKRMQTTDHVIAPYATLMAAQFFPRAAVRNLQRLNGLGAFGPYGYFDAVDFTASRMPEGQEHVVVRTVMAHHHGMSIVAIANVVLDGIHRDRFHADPVIKAAELLLQEKTHRDVVPLTRAAPFEPREGDGEDEDPAITRSDDPASDTPMLALLSNGRLSSLVSGTGAGPLWLDHVAVTRWRPDPTLDTGGIFLFLSDQDSGDWWSATTTPRAAKGETAQAVFCDHKAEFFKTAHGIESCMEVIVASEAMGEGRRLTLRNASSRKRTIEVTSYGEIVLDRADADIAHPAYSKMFVKTAIRDDGRTITAFRNRRKPDDRVLHMAHILAGASDIRPAEAETDRRAFIGRGRDLGHAAAFDKGARLGGADGFTLDPIFAIRRRVTIPAGKSVSLTFWTLVADSAEALEEVIRHHRQDDTFAHEDRMAWSMSQVQLRHAAISLPEAALFRQVAAGLIWPDPRLAIQDETLHDSVGRQSALWPMGISGDHPILLLRTDDETDLEIVRKAIRMADYFRMHGLQADLVILNERQSSYTQDLQSAIQNMCDMAARAGHLDPSQRNVFAVRRDQMSDESFATLLATARIVLHTRNGKISDQMARLLSQAEPAQDAESPRPTLLPVRQRGTATFPQEDFQAWNGTGGFSADGKEYVIRMRHGERTPHPWINVIAQDDFGFHVSAGGAAFNWAVNSRDYQISPWSNDPVINRPGEAILIRNATTGQVISPFAALSDDPVALHEARHGLGRSTFRVWTDWVEAEAVMTLLPGAPARLTGLTLRHKGAGDLKVEVTAYVELVLGNNRDRTSAVIRAGHDTDLDAVLGRNDFGTGVTGRVTALAASLPLQDVTVSRGAFLGRNGALGRPEALHDWPEVDGTEGDPCLAARVGLTVSKGQERSVTFILADAEKGAMADVLAQARVEDALSQALKKTAATWEAFLGQLQIDTPDPQMNLLVNTWLPYQALTCRLKARSAFYQASGAYGFRDQLQDSSALILQDRSLARRQILNAAGRQFPEGDVQHWWLPNSGAGVRTMISDDVVWLGHITARYVTMTGDQAILDEELPFLEGPALEPGAHDAFFTPERSERSVPVYEHCALALDLAIARMGPQGLPLMLGGDWNDGMNRVGEGGQGESVWLGWFLMTTLDAFLPIAEARGDTERVTAWTAHRVALLEALETAGWDGGWYRRATYDDGTPLGSTESEDCQIDSIAQSWANLSGAGDPDRARMALDAVMRELADRDDGVLRLLKPPFETGDKEPGYIKGYPPGVRENGGQYTHAATWVVHALGRAGRGTEAMEMFDLINPIAHALTPEEVERYRVEPYVVAADVYGVGDLTGRGGWTWYTGSASWLYRAAVEGILGIQLDNGDRLRVEPSLPESWPGFSARVRIGGHEQRIVVSREAGGIKVTCDKEVVDPA</sequence>
<dbReference type="InterPro" id="IPR037820">
    <property type="entry name" value="GH94N_NdvB"/>
</dbReference>
<dbReference type="InterPro" id="IPR052047">
    <property type="entry name" value="GH94_Enzymes"/>
</dbReference>
<dbReference type="EMBL" id="CP060436">
    <property type="protein sequence ID" value="QPM90549.1"/>
    <property type="molecule type" value="Genomic_DNA"/>
</dbReference>
<dbReference type="GO" id="GO:0030246">
    <property type="term" value="F:carbohydrate binding"/>
    <property type="evidence" value="ECO:0007669"/>
    <property type="project" value="InterPro"/>
</dbReference>
<dbReference type="Proteomes" id="UP000283786">
    <property type="component" value="Chromosome"/>
</dbReference>
<evidence type="ECO:0000313" key="6">
    <source>
        <dbReference type="EMBL" id="QPM90549.1"/>
    </source>
</evidence>
<keyword evidence="1 6" id="KW-0328">Glycosyltransferase</keyword>
<dbReference type="Gene3D" id="2.60.420.10">
    <property type="entry name" value="Maltose phosphorylase, domain 3"/>
    <property type="match status" value="1"/>
</dbReference>
<evidence type="ECO:0000259" key="3">
    <source>
        <dbReference type="Pfam" id="PF06165"/>
    </source>
</evidence>
<evidence type="ECO:0000256" key="1">
    <source>
        <dbReference type="ARBA" id="ARBA00022676"/>
    </source>
</evidence>
<feature type="domain" description="Glycoamylase-like" evidence="4">
    <location>
        <begin position="1266"/>
        <end position="1473"/>
    </location>
</feature>
<dbReference type="EC" id="2.4.1.-" evidence="6"/>
<organism evidence="6 7">
    <name type="scientific">Pseudooceanicola algae</name>
    <dbReference type="NCBI Taxonomy" id="1537215"/>
    <lineage>
        <taxon>Bacteria</taxon>
        <taxon>Pseudomonadati</taxon>
        <taxon>Pseudomonadota</taxon>
        <taxon>Alphaproteobacteria</taxon>
        <taxon>Rhodobacterales</taxon>
        <taxon>Paracoccaceae</taxon>
        <taxon>Pseudooceanicola</taxon>
    </lineage>
</organism>
<dbReference type="Gene3D" id="1.50.10.140">
    <property type="match status" value="2"/>
</dbReference>
<feature type="domain" description="Glycosyl hydrolase 94 supersandwich" evidence="3">
    <location>
        <begin position="2020"/>
        <end position="2283"/>
    </location>
</feature>
<proteinExistence type="predicted"/>
<evidence type="ECO:0000259" key="4">
    <source>
        <dbReference type="Pfam" id="PF10091"/>
    </source>
</evidence>
<dbReference type="InterPro" id="IPR037018">
    <property type="entry name" value="GH65_N"/>
</dbReference>
<dbReference type="GO" id="GO:0016757">
    <property type="term" value="F:glycosyltransferase activity"/>
    <property type="evidence" value="ECO:0007669"/>
    <property type="project" value="UniProtKB-KW"/>
</dbReference>
<dbReference type="InterPro" id="IPR033432">
    <property type="entry name" value="GH94_catalytic"/>
</dbReference>
<protein>
    <submittedName>
        <fullName evidence="6">Cyclic beta-(1,2)-glucan synthase NdvB</fullName>
        <ecNumber evidence="6">2.4.1.-</ecNumber>
    </submittedName>
</protein>
<dbReference type="Pfam" id="PF17167">
    <property type="entry name" value="Glyco_hydro_94"/>
    <property type="match status" value="1"/>
</dbReference>
<dbReference type="SUPFAM" id="SSF74650">
    <property type="entry name" value="Galactose mutarotase-like"/>
    <property type="match status" value="2"/>
</dbReference>
<evidence type="ECO:0000259" key="5">
    <source>
        <dbReference type="Pfam" id="PF17167"/>
    </source>
</evidence>
<dbReference type="Gene3D" id="1.50.10.10">
    <property type="match status" value="1"/>
</dbReference>
<feature type="domain" description="Glycosyl hydrolase 94 supersandwich" evidence="3">
    <location>
        <begin position="1513"/>
        <end position="1790"/>
    </location>
</feature>
<feature type="domain" description="Glycosyl hydrolase 94 catalytic" evidence="5">
    <location>
        <begin position="2302"/>
        <end position="2726"/>
    </location>
</feature>
<keyword evidence="7" id="KW-1185">Reference proteome</keyword>
<dbReference type="InterPro" id="IPR008928">
    <property type="entry name" value="6-hairpin_glycosidase_sf"/>
</dbReference>
<dbReference type="Pfam" id="PF10091">
    <property type="entry name" value="Glycoamylase"/>
    <property type="match status" value="1"/>
</dbReference>
<name>A0A418SLH7_9RHOB</name>
<dbReference type="PANTHER" id="PTHR37469:SF2">
    <property type="entry name" value="CELLOBIONIC ACID PHOSPHORYLASE"/>
    <property type="match status" value="1"/>
</dbReference>
<reference evidence="6 7" key="1">
    <citation type="submission" date="2020-08" db="EMBL/GenBank/DDBJ databases">
        <title>Genome sequence of Rhodobacteraceae bacterium Lw-13e.</title>
        <authorList>
            <person name="Poehlein A."/>
            <person name="Wolter L."/>
            <person name="Daniel R."/>
            <person name="Brinkhoff T."/>
        </authorList>
    </citation>
    <scope>NUCLEOTIDE SEQUENCE [LARGE SCALE GENOMIC DNA]</scope>
    <source>
        <strain evidence="6 7">Lw-13e</strain>
    </source>
</reference>
<dbReference type="InterPro" id="IPR010383">
    <property type="entry name" value="Glyco_hydrolase_94_b-supersand"/>
</dbReference>
<dbReference type="InterPro" id="IPR012341">
    <property type="entry name" value="6hp_glycosidase-like_sf"/>
</dbReference>
<evidence type="ECO:0000256" key="2">
    <source>
        <dbReference type="ARBA" id="ARBA00022679"/>
    </source>
</evidence>
<dbReference type="Gene3D" id="2.70.98.40">
    <property type="entry name" value="Glycoside hydrolase, family 65, N-terminal domain"/>
    <property type="match status" value="2"/>
</dbReference>
<dbReference type="CDD" id="cd11753">
    <property type="entry name" value="GH94N_ChvB_NdvB_2_like"/>
    <property type="match status" value="1"/>
</dbReference>
<keyword evidence="2 6" id="KW-0808">Transferase</keyword>